<proteinExistence type="predicted"/>
<organism evidence="1 2">
    <name type="scientific">Melastoma candidum</name>
    <dbReference type="NCBI Taxonomy" id="119954"/>
    <lineage>
        <taxon>Eukaryota</taxon>
        <taxon>Viridiplantae</taxon>
        <taxon>Streptophyta</taxon>
        <taxon>Embryophyta</taxon>
        <taxon>Tracheophyta</taxon>
        <taxon>Spermatophyta</taxon>
        <taxon>Magnoliopsida</taxon>
        <taxon>eudicotyledons</taxon>
        <taxon>Gunneridae</taxon>
        <taxon>Pentapetalae</taxon>
        <taxon>rosids</taxon>
        <taxon>malvids</taxon>
        <taxon>Myrtales</taxon>
        <taxon>Melastomataceae</taxon>
        <taxon>Melastomatoideae</taxon>
        <taxon>Melastomateae</taxon>
        <taxon>Melastoma</taxon>
    </lineage>
</organism>
<evidence type="ECO:0000313" key="1">
    <source>
        <dbReference type="EMBL" id="KAI4378089.1"/>
    </source>
</evidence>
<reference evidence="2" key="1">
    <citation type="journal article" date="2023" name="Front. Plant Sci.">
        <title>Chromosomal-level genome assembly of Melastoma candidum provides insights into trichome evolution.</title>
        <authorList>
            <person name="Zhong Y."/>
            <person name="Wu W."/>
            <person name="Sun C."/>
            <person name="Zou P."/>
            <person name="Liu Y."/>
            <person name="Dai S."/>
            <person name="Zhou R."/>
        </authorList>
    </citation>
    <scope>NUCLEOTIDE SEQUENCE [LARGE SCALE GENOMIC DNA]</scope>
</reference>
<gene>
    <name evidence="1" type="ORF">MLD38_015623</name>
</gene>
<accession>A0ACB9RGV3</accession>
<sequence length="172" mass="19340">MAHWSLILMGPGRELNKDWFHCGASEGNLVHRHRKRSHFPNGITPFVVSVQELGLWFPSLPPQALLRFQRFALLRKLLFCAGEDILDDEDLDGDFSLPIGHRPTENVDLDNVEQASLDTMLTSSSIGSRLLQKMGWSGKGLGKVEQGITEPIKSDRTEVRDWKAGGGRLFYL</sequence>
<protein>
    <submittedName>
        <fullName evidence="1">Uncharacterized protein</fullName>
    </submittedName>
</protein>
<name>A0ACB9RGV3_9MYRT</name>
<comment type="caution">
    <text evidence="1">The sequence shown here is derived from an EMBL/GenBank/DDBJ whole genome shotgun (WGS) entry which is preliminary data.</text>
</comment>
<evidence type="ECO:0000313" key="2">
    <source>
        <dbReference type="Proteomes" id="UP001057402"/>
    </source>
</evidence>
<dbReference type="EMBL" id="CM042883">
    <property type="protein sequence ID" value="KAI4378089.1"/>
    <property type="molecule type" value="Genomic_DNA"/>
</dbReference>
<dbReference type="Proteomes" id="UP001057402">
    <property type="component" value="Chromosome 4"/>
</dbReference>
<keyword evidence="2" id="KW-1185">Reference proteome</keyword>